<dbReference type="AlphaFoldDB" id="A0A849SI45"/>
<protein>
    <recommendedName>
        <fullName evidence="1">Hydrazine synthase alpha subunit middle domain-containing protein</fullName>
    </recommendedName>
</protein>
<dbReference type="Proteomes" id="UP000580839">
    <property type="component" value="Unassembled WGS sequence"/>
</dbReference>
<dbReference type="InterPro" id="IPR011042">
    <property type="entry name" value="6-blade_b-propeller_TolB-like"/>
</dbReference>
<dbReference type="Pfam" id="PF07676">
    <property type="entry name" value="PD40"/>
    <property type="match status" value="1"/>
</dbReference>
<dbReference type="Pfam" id="PF18582">
    <property type="entry name" value="HZS_alpha"/>
    <property type="match status" value="1"/>
</dbReference>
<dbReference type="SUPFAM" id="SSF69304">
    <property type="entry name" value="Tricorn protease N-terminal domain"/>
    <property type="match status" value="1"/>
</dbReference>
<organism evidence="2 3">
    <name type="scientific">Eiseniibacteriota bacterium</name>
    <dbReference type="NCBI Taxonomy" id="2212470"/>
    <lineage>
        <taxon>Bacteria</taxon>
        <taxon>Candidatus Eiseniibacteriota</taxon>
    </lineage>
</organism>
<evidence type="ECO:0000313" key="3">
    <source>
        <dbReference type="Proteomes" id="UP000580839"/>
    </source>
</evidence>
<proteinExistence type="predicted"/>
<dbReference type="EMBL" id="JABFRW010000033">
    <property type="protein sequence ID" value="NOT33243.1"/>
    <property type="molecule type" value="Genomic_DNA"/>
</dbReference>
<evidence type="ECO:0000259" key="1">
    <source>
        <dbReference type="Pfam" id="PF18582"/>
    </source>
</evidence>
<feature type="domain" description="Hydrazine synthase alpha subunit middle" evidence="1">
    <location>
        <begin position="491"/>
        <end position="554"/>
    </location>
</feature>
<reference evidence="2 3" key="1">
    <citation type="submission" date="2020-04" db="EMBL/GenBank/DDBJ databases">
        <title>Metagenomic profiling of ammonia- and methane-oxidizing microorganisms in a Dutch drinking water treatment plant.</title>
        <authorList>
            <person name="Poghosyan L."/>
            <person name="Leucker S."/>
        </authorList>
    </citation>
    <scope>NUCLEOTIDE SEQUENCE [LARGE SCALE GENOMIC DNA]</scope>
    <source>
        <strain evidence="2">S-RSF-IL-03</strain>
    </source>
</reference>
<dbReference type="Gene3D" id="2.120.10.30">
    <property type="entry name" value="TolB, C-terminal domain"/>
    <property type="match status" value="1"/>
</dbReference>
<accession>A0A849SI45</accession>
<sequence>MPKQWVLHAICSALALTLIAIALGGATRSPRRLPPIVFVSRAPIAGDPLAVPGLGPVHRAVVTRGRLMLRESDGRVRELGEPRAFLDVANPAVSPDGRRVVFSAMRSTDTAWALFLVELSSGRVNRLFEPPMYGPSEAFALGDFEPCWISDSLLAFVRIVPWASQYPVGQVTELRVARLDPHGGTRDLARPATAPAHRSVRVSAERNGASEPVWDSRKGRLVYSRWWFNRWLPTDTSPGLTLDSAQSIARDTVNLWQLVSTNADGSDLRLAASGLTTRLESTGDQPAILTDGSIVAVQAANPGLAPRSGPLALLRFAPRLGHARRIAGAAIDPEDASFYGSARGLAAPSACAPAALPDGGVVFSYDASARGDFGLYTCDRDGRRLEKLFDLPGTHELDAAPVVKRAVGVAERDAMKRVRAVEARAGETRAWPPGSLEGRAASDTFRFLDRDVFAGGSARPGVDVAPIRTSGARIRFWATLASAHGVNADTAVLVHEQAIGRDGRVDARLPADVPLFEQLVDSSGRVLRTGRGFAHVRGQNSGRRGETVSCVGCHLGHSIVPVPRGN</sequence>
<dbReference type="InterPro" id="IPR040698">
    <property type="entry name" value="HZS_alpha_mid"/>
</dbReference>
<dbReference type="InterPro" id="IPR011659">
    <property type="entry name" value="WD40"/>
</dbReference>
<evidence type="ECO:0000313" key="2">
    <source>
        <dbReference type="EMBL" id="NOT33243.1"/>
    </source>
</evidence>
<gene>
    <name evidence="2" type="ORF">HOP12_03635</name>
</gene>
<comment type="caution">
    <text evidence="2">The sequence shown here is derived from an EMBL/GenBank/DDBJ whole genome shotgun (WGS) entry which is preliminary data.</text>
</comment>
<name>A0A849SI45_UNCEI</name>